<dbReference type="GO" id="GO:0051213">
    <property type="term" value="F:dioxygenase activity"/>
    <property type="evidence" value="ECO:0007669"/>
    <property type="project" value="UniProtKB-KW"/>
</dbReference>
<proteinExistence type="predicted"/>
<sequence>MFLPYNPSTVALTQTIWTEKAMTASDTTLYPDYAALAAAPVCTDPYTHIVVPNFIRKEDLARLFAAMPDISAGGSFPPSALTLSPLVHALVKELEGPKLRQLIAEKLNLNLDNAPSMLTMRGRTREKDGRIHTDSLAKRVTILLYLNPSGETWEKQEGCLRLLRGPHDIEDYTKEVQPVDGTLLIFPNGPTTWHGHRQFVGQRYTIQLNYMTQDARARSELRRHQLSAVAKKLSLPGLAR</sequence>
<reference evidence="6 8" key="2">
    <citation type="submission" date="2019-07" db="EMBL/GenBank/DDBJ databases">
        <title>Whole genome shotgun sequence of Acetobacter cibinongensis NBRC 16605.</title>
        <authorList>
            <person name="Hosoyama A."/>
            <person name="Uohara A."/>
            <person name="Ohji S."/>
            <person name="Ichikawa N."/>
        </authorList>
    </citation>
    <scope>NUCLEOTIDE SEQUENCE [LARGE SCALE GENOMIC DNA]</scope>
    <source>
        <strain evidence="6 8">NBRC 16605</strain>
    </source>
</reference>
<evidence type="ECO:0000313" key="6">
    <source>
        <dbReference type="EMBL" id="GEL59205.1"/>
    </source>
</evidence>
<dbReference type="Pfam" id="PF13640">
    <property type="entry name" value="2OG-FeII_Oxy_3"/>
    <property type="match status" value="1"/>
</dbReference>
<name>A0A0D6N0Z2_9PROT</name>
<dbReference type="Proteomes" id="UP000032671">
    <property type="component" value="Unassembled WGS sequence"/>
</dbReference>
<comment type="cofactor">
    <cofactor evidence="1">
        <name>L-ascorbate</name>
        <dbReference type="ChEBI" id="CHEBI:38290"/>
    </cofactor>
</comment>
<keyword evidence="8" id="KW-1185">Reference proteome</keyword>
<dbReference type="AlphaFoldDB" id="A0A0D6N0Z2"/>
<evidence type="ECO:0000256" key="2">
    <source>
        <dbReference type="ARBA" id="ARBA00022964"/>
    </source>
</evidence>
<dbReference type="GO" id="GO:0031418">
    <property type="term" value="F:L-ascorbic acid binding"/>
    <property type="evidence" value="ECO:0007669"/>
    <property type="project" value="InterPro"/>
</dbReference>
<evidence type="ECO:0000313" key="7">
    <source>
        <dbReference type="Proteomes" id="UP000032671"/>
    </source>
</evidence>
<dbReference type="GO" id="GO:0005506">
    <property type="term" value="F:iron ion binding"/>
    <property type="evidence" value="ECO:0007669"/>
    <property type="project" value="InterPro"/>
</dbReference>
<evidence type="ECO:0000259" key="4">
    <source>
        <dbReference type="SMART" id="SM00702"/>
    </source>
</evidence>
<reference evidence="5 7" key="1">
    <citation type="submission" date="2012-11" db="EMBL/GenBank/DDBJ databases">
        <title>Whole genome sequence of Acetobacter cibinongensis 4H-1.</title>
        <authorList>
            <person name="Azuma Y."/>
            <person name="Higashiura N."/>
            <person name="Hirakawa H."/>
            <person name="Matsushita K."/>
        </authorList>
    </citation>
    <scope>NUCLEOTIDE SEQUENCE [LARGE SCALE GENOMIC DNA]</scope>
    <source>
        <strain evidence="5 7">4H-1</strain>
    </source>
</reference>
<dbReference type="InterPro" id="IPR006620">
    <property type="entry name" value="Pro_4_hyd_alph"/>
</dbReference>
<dbReference type="GO" id="GO:0016705">
    <property type="term" value="F:oxidoreductase activity, acting on paired donors, with incorporation or reduction of molecular oxygen"/>
    <property type="evidence" value="ECO:0007669"/>
    <property type="project" value="InterPro"/>
</dbReference>
<dbReference type="Proteomes" id="UP000321891">
    <property type="component" value="Unassembled WGS sequence"/>
</dbReference>
<keyword evidence="3" id="KW-0560">Oxidoreductase</keyword>
<dbReference type="STRING" id="1231339.Abci_007_085"/>
<keyword evidence="2" id="KW-0223">Dioxygenase</keyword>
<comment type="caution">
    <text evidence="5">The sequence shown here is derived from an EMBL/GenBank/DDBJ whole genome shotgun (WGS) entry which is preliminary data.</text>
</comment>
<evidence type="ECO:0000313" key="5">
    <source>
        <dbReference type="EMBL" id="GAN59682.1"/>
    </source>
</evidence>
<dbReference type="EMBL" id="BJVU01000007">
    <property type="protein sequence ID" value="GEL59205.1"/>
    <property type="molecule type" value="Genomic_DNA"/>
</dbReference>
<dbReference type="Gene3D" id="2.60.120.620">
    <property type="entry name" value="q2cbj1_9rhob like domain"/>
    <property type="match status" value="1"/>
</dbReference>
<organism evidence="5 7">
    <name type="scientific">Acetobacter cibinongensis</name>
    <dbReference type="NCBI Taxonomy" id="146475"/>
    <lineage>
        <taxon>Bacteria</taxon>
        <taxon>Pseudomonadati</taxon>
        <taxon>Pseudomonadota</taxon>
        <taxon>Alphaproteobacteria</taxon>
        <taxon>Acetobacterales</taxon>
        <taxon>Acetobacteraceae</taxon>
        <taxon>Acetobacter</taxon>
    </lineage>
</organism>
<dbReference type="EMBL" id="BAMV01000007">
    <property type="protein sequence ID" value="GAN59682.1"/>
    <property type="molecule type" value="Genomic_DNA"/>
</dbReference>
<evidence type="ECO:0000256" key="1">
    <source>
        <dbReference type="ARBA" id="ARBA00001961"/>
    </source>
</evidence>
<evidence type="ECO:0000313" key="8">
    <source>
        <dbReference type="Proteomes" id="UP000321891"/>
    </source>
</evidence>
<accession>A0A6N3SPA5</accession>
<dbReference type="InterPro" id="IPR044862">
    <property type="entry name" value="Pro_4_hyd_alph_FE2OG_OXY"/>
</dbReference>
<feature type="domain" description="Prolyl 4-hydroxylase alpha subunit" evidence="4">
    <location>
        <begin position="46"/>
        <end position="211"/>
    </location>
</feature>
<accession>A0A0D6N0Z2</accession>
<gene>
    <name evidence="5" type="ORF">Abci_007_085</name>
    <name evidence="6" type="ORF">ACI01nite_18070</name>
</gene>
<evidence type="ECO:0000256" key="3">
    <source>
        <dbReference type="ARBA" id="ARBA00023002"/>
    </source>
</evidence>
<protein>
    <recommendedName>
        <fullName evidence="4">Prolyl 4-hydroxylase alpha subunit domain-containing protein</fullName>
    </recommendedName>
</protein>
<dbReference type="SMART" id="SM00702">
    <property type="entry name" value="P4Hc"/>
    <property type="match status" value="1"/>
</dbReference>